<protein>
    <submittedName>
        <fullName evidence="2">Uncharacterized protein</fullName>
    </submittedName>
</protein>
<feature type="chain" id="PRO_5016711859" evidence="1">
    <location>
        <begin position="27"/>
        <end position="113"/>
    </location>
</feature>
<reference evidence="2 3" key="1">
    <citation type="journal article" date="2018" name="ISME J.">
        <title>Endosymbiont genomes yield clues of tubeworm success.</title>
        <authorList>
            <person name="Li Y."/>
            <person name="Liles M.R."/>
            <person name="Halanych K.M."/>
        </authorList>
    </citation>
    <scope>NUCLEOTIDE SEQUENCE [LARGE SCALE GENOMIC DNA]</scope>
    <source>
        <strain evidence="2">A1462</strain>
    </source>
</reference>
<evidence type="ECO:0000313" key="3">
    <source>
        <dbReference type="Proteomes" id="UP000254771"/>
    </source>
</evidence>
<comment type="caution">
    <text evidence="2">The sequence shown here is derived from an EMBL/GenBank/DDBJ whole genome shotgun (WGS) entry which is preliminary data.</text>
</comment>
<accession>A0A370DB49</accession>
<organism evidence="2 3">
    <name type="scientific">endosymbiont of Escarpia spicata</name>
    <dbReference type="NCBI Taxonomy" id="2200908"/>
    <lineage>
        <taxon>Bacteria</taxon>
        <taxon>Pseudomonadati</taxon>
        <taxon>Pseudomonadota</taxon>
        <taxon>Gammaproteobacteria</taxon>
        <taxon>sulfur-oxidizing symbionts</taxon>
    </lineage>
</organism>
<name>A0A370DB49_9GAMM</name>
<keyword evidence="3" id="KW-1185">Reference proteome</keyword>
<dbReference type="EMBL" id="QFXE01000021">
    <property type="protein sequence ID" value="RDH82122.1"/>
    <property type="molecule type" value="Genomic_DNA"/>
</dbReference>
<evidence type="ECO:0000313" key="2">
    <source>
        <dbReference type="EMBL" id="RDH82122.1"/>
    </source>
</evidence>
<gene>
    <name evidence="2" type="ORF">DIZ78_17025</name>
</gene>
<dbReference type="Proteomes" id="UP000254771">
    <property type="component" value="Unassembled WGS sequence"/>
</dbReference>
<keyword evidence="1" id="KW-0732">Signal</keyword>
<evidence type="ECO:0000256" key="1">
    <source>
        <dbReference type="SAM" id="SignalP"/>
    </source>
</evidence>
<sequence>MQKYFSQYLPVAAAFFITTFSTQSNAADQIYQCELNGLERRIEIHYQQETGLPPCEVRYFKEAELPDSMQILWSADNETGYCEEKAAKFRQKLEGWGWQCAPTPSTEEERLQQ</sequence>
<feature type="signal peptide" evidence="1">
    <location>
        <begin position="1"/>
        <end position="26"/>
    </location>
</feature>
<dbReference type="AlphaFoldDB" id="A0A370DB49"/>
<proteinExistence type="predicted"/>